<keyword evidence="4" id="KW-1185">Reference proteome</keyword>
<evidence type="ECO:0000256" key="2">
    <source>
        <dbReference type="SAM" id="SignalP"/>
    </source>
</evidence>
<accession>A0A6V8LBU1</accession>
<name>A0A6V8LBU1_9ACTN</name>
<feature type="signal peptide" evidence="2">
    <location>
        <begin position="1"/>
        <end position="25"/>
    </location>
</feature>
<gene>
    <name evidence="3" type="ORF">Prum_061200</name>
</gene>
<feature type="region of interest" description="Disordered" evidence="1">
    <location>
        <begin position="41"/>
        <end position="85"/>
    </location>
</feature>
<keyword evidence="2" id="KW-0732">Signal</keyword>
<dbReference type="EMBL" id="BLPG01000001">
    <property type="protein sequence ID" value="GFJ92478.1"/>
    <property type="molecule type" value="Genomic_DNA"/>
</dbReference>
<proteinExistence type="predicted"/>
<organism evidence="3 4">
    <name type="scientific">Phytohabitans rumicis</name>
    <dbReference type="NCBI Taxonomy" id="1076125"/>
    <lineage>
        <taxon>Bacteria</taxon>
        <taxon>Bacillati</taxon>
        <taxon>Actinomycetota</taxon>
        <taxon>Actinomycetes</taxon>
        <taxon>Micromonosporales</taxon>
        <taxon>Micromonosporaceae</taxon>
    </lineage>
</organism>
<sequence length="85" mass="8415">MGGFLAGGLALIVFYAVLQPGGAAAAEAGSNVVAQAARRAISPDVAGVPQRGRPGDSGGPVAEPPGIRDPNPQDNEGRGQPQQSK</sequence>
<dbReference type="Proteomes" id="UP000482960">
    <property type="component" value="Unassembled WGS sequence"/>
</dbReference>
<dbReference type="AlphaFoldDB" id="A0A6V8LBU1"/>
<dbReference type="RefSeq" id="WP_173079344.1">
    <property type="nucleotide sequence ID" value="NZ_BAABJB010000013.1"/>
</dbReference>
<evidence type="ECO:0000256" key="1">
    <source>
        <dbReference type="SAM" id="MobiDB-lite"/>
    </source>
</evidence>
<comment type="caution">
    <text evidence="3">The sequence shown here is derived from an EMBL/GenBank/DDBJ whole genome shotgun (WGS) entry which is preliminary data.</text>
</comment>
<reference evidence="3 4" key="1">
    <citation type="submission" date="2020-03" db="EMBL/GenBank/DDBJ databases">
        <title>Whole genome shotgun sequence of Phytohabitans rumicis NBRC 108638.</title>
        <authorList>
            <person name="Komaki H."/>
            <person name="Tamura T."/>
        </authorList>
    </citation>
    <scope>NUCLEOTIDE SEQUENCE [LARGE SCALE GENOMIC DNA]</scope>
    <source>
        <strain evidence="3 4">NBRC 108638</strain>
    </source>
</reference>
<protein>
    <submittedName>
        <fullName evidence="3">Uncharacterized protein</fullName>
    </submittedName>
</protein>
<evidence type="ECO:0000313" key="3">
    <source>
        <dbReference type="EMBL" id="GFJ92478.1"/>
    </source>
</evidence>
<feature type="chain" id="PRO_5028814884" evidence="2">
    <location>
        <begin position="26"/>
        <end position="85"/>
    </location>
</feature>
<evidence type="ECO:0000313" key="4">
    <source>
        <dbReference type="Proteomes" id="UP000482960"/>
    </source>
</evidence>
<reference evidence="3 4" key="2">
    <citation type="submission" date="2020-03" db="EMBL/GenBank/DDBJ databases">
        <authorList>
            <person name="Ichikawa N."/>
            <person name="Kimura A."/>
            <person name="Kitahashi Y."/>
            <person name="Uohara A."/>
        </authorList>
    </citation>
    <scope>NUCLEOTIDE SEQUENCE [LARGE SCALE GENOMIC DNA]</scope>
    <source>
        <strain evidence="3 4">NBRC 108638</strain>
    </source>
</reference>